<dbReference type="GeneID" id="84578509"/>
<sequence>MEYCSVDDVISLWRPLKNDEILRVKELIPVIENSLRVEADNVGKDLDDMAKASEPYRSVLKSVVVDVVARTLMTATDQEPMTQYSESALGYSFSGSFLVPGGGLFIKKSELSRLGLRRQRYGVIDFYENPWNYSGIDTED</sequence>
<protein>
    <recommendedName>
        <fullName evidence="3">Phage protein Gp19/Gp15/Gp42</fullName>
    </recommendedName>
</protein>
<dbReference type="Pfam" id="PF09355">
    <property type="entry name" value="Phage_Gp19"/>
    <property type="match status" value="1"/>
</dbReference>
<reference evidence="1 2" key="1">
    <citation type="submission" date="2017-09" db="EMBL/GenBank/DDBJ databases">
        <title>Bacterial strain isolated from the female urinary microbiota.</title>
        <authorList>
            <person name="Thomas-White K."/>
            <person name="Kumar N."/>
            <person name="Forster S."/>
            <person name="Putonti C."/>
            <person name="Lawley T."/>
            <person name="Wolfe A.J."/>
        </authorList>
    </citation>
    <scope>NUCLEOTIDE SEQUENCE [LARGE SCALE GENOMIC DNA]</scope>
    <source>
        <strain evidence="1 2">UMB0204</strain>
    </source>
</reference>
<gene>
    <name evidence="1" type="ORF">CJ192_04860</name>
</gene>
<dbReference type="AlphaFoldDB" id="A0A2N6UI96"/>
<dbReference type="RefSeq" id="WP_102197968.1">
    <property type="nucleotide sequence ID" value="NZ_PNHP01000003.1"/>
</dbReference>
<evidence type="ECO:0000313" key="1">
    <source>
        <dbReference type="EMBL" id="PMC81359.1"/>
    </source>
</evidence>
<proteinExistence type="predicted"/>
<name>A0A2N6UI96_9FIRM</name>
<comment type="caution">
    <text evidence="1">The sequence shown here is derived from an EMBL/GenBank/DDBJ whole genome shotgun (WGS) entry which is preliminary data.</text>
</comment>
<dbReference type="EMBL" id="PNHP01000003">
    <property type="protein sequence ID" value="PMC81359.1"/>
    <property type="molecule type" value="Genomic_DNA"/>
</dbReference>
<dbReference type="InterPro" id="IPR018963">
    <property type="entry name" value="Mycophage_D29_Gp19"/>
</dbReference>
<organism evidence="1 2">
    <name type="scientific">Anaerococcus hydrogenalis</name>
    <dbReference type="NCBI Taxonomy" id="33029"/>
    <lineage>
        <taxon>Bacteria</taxon>
        <taxon>Bacillati</taxon>
        <taxon>Bacillota</taxon>
        <taxon>Tissierellia</taxon>
        <taxon>Tissierellales</taxon>
        <taxon>Peptoniphilaceae</taxon>
        <taxon>Anaerococcus</taxon>
    </lineage>
</organism>
<evidence type="ECO:0008006" key="3">
    <source>
        <dbReference type="Google" id="ProtNLM"/>
    </source>
</evidence>
<dbReference type="Proteomes" id="UP000235658">
    <property type="component" value="Unassembled WGS sequence"/>
</dbReference>
<accession>A0A2N6UI96</accession>
<evidence type="ECO:0000313" key="2">
    <source>
        <dbReference type="Proteomes" id="UP000235658"/>
    </source>
</evidence>